<evidence type="ECO:0000313" key="3">
    <source>
        <dbReference type="EMBL" id="QDT39556.1"/>
    </source>
</evidence>
<dbReference type="RefSeq" id="WP_145365688.1">
    <property type="nucleotide sequence ID" value="NZ_CP036268.1"/>
</dbReference>
<gene>
    <name evidence="3" type="ORF">Pan189_39650</name>
</gene>
<evidence type="ECO:0000256" key="1">
    <source>
        <dbReference type="ARBA" id="ARBA00022801"/>
    </source>
</evidence>
<dbReference type="GO" id="GO:0016787">
    <property type="term" value="F:hydrolase activity"/>
    <property type="evidence" value="ECO:0007669"/>
    <property type="project" value="UniProtKB-KW"/>
</dbReference>
<keyword evidence="4" id="KW-1185">Reference proteome</keyword>
<evidence type="ECO:0000313" key="4">
    <source>
        <dbReference type="Proteomes" id="UP000317318"/>
    </source>
</evidence>
<name>A0A517R6M9_9PLAN</name>
<dbReference type="EC" id="3.5.4.-" evidence="3"/>
<dbReference type="InterPro" id="IPR006680">
    <property type="entry name" value="Amidohydro-rel"/>
</dbReference>
<proteinExistence type="predicted"/>
<sequence>MAQSIDSFLHRDLRATAVSARCVFVDDWEPIDGGVIEIDREGRIADRHDRTHEAEYDLGSVALLPGLVNAHTHLEFSDIREPIAPGPPFPDWIRRLVQWRREHGWAKGDALHAGWNESACCGTTLLGEISTGGDVTPHDPMGAVIFREVIGFLPEQKDAALQAARQFLDDEIAEPGATTISRKGLSPHAPYSVHPELFNALVDLAAEHAAPVAVHLAETREELQFLRDADGPLADLLRHFGVFRDDAFNGGLRPLAYLEKLAKLEKVLVVHGNYLGPEEIDFLATRPQFSVVYCPRTHRFFEHESHPWRELLERGINVALGTDGRGSNPDLSIWNEMLLLRSRHPELEAATLADLVTRGGAVALGCDDQQGRLSVGKRACWTEVALDDACDAKVTLDSVISAGRRVTGSAVDGFRIASLFGGVDG</sequence>
<dbReference type="OrthoDB" id="9807210at2"/>
<reference evidence="3 4" key="1">
    <citation type="submission" date="2019-02" db="EMBL/GenBank/DDBJ databases">
        <title>Deep-cultivation of Planctomycetes and their phenomic and genomic characterization uncovers novel biology.</title>
        <authorList>
            <person name="Wiegand S."/>
            <person name="Jogler M."/>
            <person name="Boedeker C."/>
            <person name="Pinto D."/>
            <person name="Vollmers J."/>
            <person name="Rivas-Marin E."/>
            <person name="Kohn T."/>
            <person name="Peeters S.H."/>
            <person name="Heuer A."/>
            <person name="Rast P."/>
            <person name="Oberbeckmann S."/>
            <person name="Bunk B."/>
            <person name="Jeske O."/>
            <person name="Meyerdierks A."/>
            <person name="Storesund J.E."/>
            <person name="Kallscheuer N."/>
            <person name="Luecker S."/>
            <person name="Lage O.M."/>
            <person name="Pohl T."/>
            <person name="Merkel B.J."/>
            <person name="Hornburger P."/>
            <person name="Mueller R.-W."/>
            <person name="Bruemmer F."/>
            <person name="Labrenz M."/>
            <person name="Spormann A.M."/>
            <person name="Op den Camp H."/>
            <person name="Overmann J."/>
            <person name="Amann R."/>
            <person name="Jetten M.S.M."/>
            <person name="Mascher T."/>
            <person name="Medema M.H."/>
            <person name="Devos D.P."/>
            <person name="Kaster A.-K."/>
            <person name="Ovreas L."/>
            <person name="Rohde M."/>
            <person name="Galperin M.Y."/>
            <person name="Jogler C."/>
        </authorList>
    </citation>
    <scope>NUCLEOTIDE SEQUENCE [LARGE SCALE GENOMIC DNA]</scope>
    <source>
        <strain evidence="3 4">Pan189</strain>
    </source>
</reference>
<accession>A0A517R6M9</accession>
<dbReference type="SUPFAM" id="SSF51556">
    <property type="entry name" value="Metallo-dependent hydrolases"/>
    <property type="match status" value="1"/>
</dbReference>
<dbReference type="Gene3D" id="3.20.20.140">
    <property type="entry name" value="Metal-dependent hydrolases"/>
    <property type="match status" value="1"/>
</dbReference>
<keyword evidence="1 3" id="KW-0378">Hydrolase</keyword>
<organism evidence="3 4">
    <name type="scientific">Stratiformator vulcanicus</name>
    <dbReference type="NCBI Taxonomy" id="2527980"/>
    <lineage>
        <taxon>Bacteria</taxon>
        <taxon>Pseudomonadati</taxon>
        <taxon>Planctomycetota</taxon>
        <taxon>Planctomycetia</taxon>
        <taxon>Planctomycetales</taxon>
        <taxon>Planctomycetaceae</taxon>
        <taxon>Stratiformator</taxon>
    </lineage>
</organism>
<dbReference type="PANTHER" id="PTHR43794">
    <property type="entry name" value="AMINOHYDROLASE SSNA-RELATED"/>
    <property type="match status" value="1"/>
</dbReference>
<dbReference type="Proteomes" id="UP000317318">
    <property type="component" value="Chromosome"/>
</dbReference>
<evidence type="ECO:0000259" key="2">
    <source>
        <dbReference type="Pfam" id="PF01979"/>
    </source>
</evidence>
<feature type="domain" description="Amidohydrolase-related" evidence="2">
    <location>
        <begin position="63"/>
        <end position="386"/>
    </location>
</feature>
<dbReference type="AlphaFoldDB" id="A0A517R6M9"/>
<dbReference type="InterPro" id="IPR032466">
    <property type="entry name" value="Metal_Hydrolase"/>
</dbReference>
<dbReference type="KEGG" id="svp:Pan189_39650"/>
<dbReference type="PANTHER" id="PTHR43794:SF11">
    <property type="entry name" value="AMIDOHYDROLASE-RELATED DOMAIN-CONTAINING PROTEIN"/>
    <property type="match status" value="1"/>
</dbReference>
<dbReference type="InterPro" id="IPR050287">
    <property type="entry name" value="MTA/SAH_deaminase"/>
</dbReference>
<dbReference type="EMBL" id="CP036268">
    <property type="protein sequence ID" value="QDT39556.1"/>
    <property type="molecule type" value="Genomic_DNA"/>
</dbReference>
<dbReference type="Pfam" id="PF01979">
    <property type="entry name" value="Amidohydro_1"/>
    <property type="match status" value="1"/>
</dbReference>
<protein>
    <submittedName>
        <fullName evidence="3">Aminodeoxyfutalosine deaminase</fullName>
        <ecNumber evidence="3">3.5.4.-</ecNumber>
    </submittedName>
</protein>